<accession>A0ABW7K3P1</accession>
<dbReference type="InterPro" id="IPR021331">
    <property type="entry name" value="Hva1_TUDOR"/>
</dbReference>
<feature type="region of interest" description="Disordered" evidence="1">
    <location>
        <begin position="1"/>
        <end position="77"/>
    </location>
</feature>
<evidence type="ECO:0000259" key="2">
    <source>
        <dbReference type="Pfam" id="PF11160"/>
    </source>
</evidence>
<comment type="caution">
    <text evidence="3">The sequence shown here is derived from an EMBL/GenBank/DDBJ whole genome shotgun (WGS) entry which is preliminary data.</text>
</comment>
<feature type="domain" description="Hypervirulence associated protein TUDOR" evidence="2">
    <location>
        <begin position="9"/>
        <end position="48"/>
    </location>
</feature>
<keyword evidence="4" id="KW-1185">Reference proteome</keyword>
<dbReference type="Pfam" id="PF11160">
    <property type="entry name" value="Hva1_TUDOR"/>
    <property type="match status" value="1"/>
</dbReference>
<evidence type="ECO:0000313" key="3">
    <source>
        <dbReference type="EMBL" id="MFH5229384.1"/>
    </source>
</evidence>
<feature type="compositionally biased region" description="Basic residues" evidence="1">
    <location>
        <begin position="65"/>
        <end position="77"/>
    </location>
</feature>
<name>A0ABW7K3P1_9NOCA</name>
<reference evidence="3 4" key="1">
    <citation type="submission" date="2024-10" db="EMBL/GenBank/DDBJ databases">
        <authorList>
            <person name="Riesco R."/>
        </authorList>
    </citation>
    <scope>NUCLEOTIDE SEQUENCE [LARGE SCALE GENOMIC DNA]</scope>
    <source>
        <strain evidence="3 4">NCIMB 15450</strain>
    </source>
</reference>
<protein>
    <submittedName>
        <fullName evidence="3">DUF2945 domain-containing protein</fullName>
    </submittedName>
</protein>
<sequence length="77" mass="8724">MSKDEFKKGDKVEWKTHGTTTQGEVEKKITSETEAAGRTVKASKDAQQQELGDRCVRGQSDRRFRAQRRGRTTHGES</sequence>
<feature type="compositionally biased region" description="Basic and acidic residues" evidence="1">
    <location>
        <begin position="1"/>
        <end position="16"/>
    </location>
</feature>
<evidence type="ECO:0000313" key="4">
    <source>
        <dbReference type="Proteomes" id="UP001609219"/>
    </source>
</evidence>
<feature type="compositionally biased region" description="Basic and acidic residues" evidence="1">
    <location>
        <begin position="51"/>
        <end position="64"/>
    </location>
</feature>
<evidence type="ECO:0000256" key="1">
    <source>
        <dbReference type="SAM" id="MobiDB-lite"/>
    </source>
</evidence>
<dbReference type="RefSeq" id="WP_395127697.1">
    <property type="nucleotide sequence ID" value="NZ_JBIMSN010000052.1"/>
</dbReference>
<dbReference type="EMBL" id="JBIMSN010000052">
    <property type="protein sequence ID" value="MFH5229384.1"/>
    <property type="molecule type" value="Genomic_DNA"/>
</dbReference>
<organism evidence="3 4">
    <name type="scientific">Antrihabitans spumae</name>
    <dbReference type="NCBI Taxonomy" id="3373370"/>
    <lineage>
        <taxon>Bacteria</taxon>
        <taxon>Bacillati</taxon>
        <taxon>Actinomycetota</taxon>
        <taxon>Actinomycetes</taxon>
        <taxon>Mycobacteriales</taxon>
        <taxon>Nocardiaceae</taxon>
        <taxon>Antrihabitans</taxon>
    </lineage>
</organism>
<gene>
    <name evidence="3" type="ORF">ACHIRB_12505</name>
</gene>
<proteinExistence type="predicted"/>
<dbReference type="Proteomes" id="UP001609219">
    <property type="component" value="Unassembled WGS sequence"/>
</dbReference>
<dbReference type="Gene3D" id="2.30.30.1060">
    <property type="match status" value="1"/>
</dbReference>